<dbReference type="Proteomes" id="UP000476281">
    <property type="component" value="Unassembled WGS sequence"/>
</dbReference>
<dbReference type="AlphaFoldDB" id="A0A6L3XYX6"/>
<organism evidence="1 2">
    <name type="scientific">Enterobacter hormaechei</name>
    <dbReference type="NCBI Taxonomy" id="158836"/>
    <lineage>
        <taxon>Bacteria</taxon>
        <taxon>Pseudomonadati</taxon>
        <taxon>Pseudomonadota</taxon>
        <taxon>Gammaproteobacteria</taxon>
        <taxon>Enterobacterales</taxon>
        <taxon>Enterobacteriaceae</taxon>
        <taxon>Enterobacter</taxon>
        <taxon>Enterobacter cloacae complex</taxon>
    </lineage>
</organism>
<protein>
    <submittedName>
        <fullName evidence="1">DUF2591 domain-containing protein</fullName>
    </submittedName>
</protein>
<accession>A0A6L3XYX6</accession>
<name>A0A6L3XYX6_9ENTR</name>
<dbReference type="RefSeq" id="WP_023303574.1">
    <property type="nucleotide sequence ID" value="NZ_CP085774.1"/>
</dbReference>
<evidence type="ECO:0000313" key="2">
    <source>
        <dbReference type="Proteomes" id="UP000476281"/>
    </source>
</evidence>
<proteinExistence type="predicted"/>
<gene>
    <name evidence="1" type="ORF">F9C29_07515</name>
</gene>
<evidence type="ECO:0000313" key="1">
    <source>
        <dbReference type="EMBL" id="KAB2527499.1"/>
    </source>
</evidence>
<dbReference type="Pfam" id="PF10765">
    <property type="entry name" value="Phage_P22_NinX"/>
    <property type="match status" value="1"/>
</dbReference>
<sequence>MDYSKLSDFEINKAVAEIAINGDWLHEPTDESPSWFFNHGVQGKNTVKLPDYCNSPADAWPIISANRISVEYDSEDQCDIPAEWVTAYGICGLKVHIVSHQPCDKALRAAMIVFLMMQESANVQDNPA</sequence>
<comment type="caution">
    <text evidence="1">The sequence shown here is derived from an EMBL/GenBank/DDBJ whole genome shotgun (WGS) entry which is preliminary data.</text>
</comment>
<reference evidence="1 2" key="1">
    <citation type="submission" date="2019-09" db="EMBL/GenBank/DDBJ databases">
        <title>Reversal of blaTEM antimicrobial resistance by CRISPR-Cas9 in clinical E. coli and other Enterobacteriaceae strains.</title>
        <authorList>
            <person name="Tagliaferri T."/>
            <person name="Guimaraes N."/>
            <person name="Pereira M."/>
            <person name="Felicori L."/>
            <person name="Horz H.-P."/>
            <person name="Santos S."/>
            <person name="Mendes T."/>
        </authorList>
    </citation>
    <scope>NUCLEOTIDE SEQUENCE [LARGE SCALE GENOMIC DNA]</scope>
    <source>
        <strain evidence="1 2">E2_blaTEM_MG</strain>
    </source>
</reference>
<dbReference type="EMBL" id="WBSZ01000157">
    <property type="protein sequence ID" value="KAB2527499.1"/>
    <property type="molecule type" value="Genomic_DNA"/>
</dbReference>
<dbReference type="InterPro" id="IPR019701">
    <property type="entry name" value="Phage_P22_NinX"/>
</dbReference>